<proteinExistence type="predicted"/>
<comment type="caution">
    <text evidence="2">The sequence shown here is derived from an EMBL/GenBank/DDBJ whole genome shotgun (WGS) entry which is preliminary data.</text>
</comment>
<gene>
    <name evidence="2" type="ORF">BDZ94DRAFT_1245699</name>
</gene>
<dbReference type="EMBL" id="MU150232">
    <property type="protein sequence ID" value="KAF9468561.1"/>
    <property type="molecule type" value="Genomic_DNA"/>
</dbReference>
<sequence>MFGQNNHLLILIVGLFMGPQFRLVLSRHETFSFPLSQGPVGHGGNVNRELSYKFPRVSVRQ</sequence>
<dbReference type="Proteomes" id="UP000807353">
    <property type="component" value="Unassembled WGS sequence"/>
</dbReference>
<protein>
    <recommendedName>
        <fullName evidence="4">Secreted protein</fullName>
    </recommendedName>
</protein>
<keyword evidence="3" id="KW-1185">Reference proteome</keyword>
<evidence type="ECO:0000313" key="2">
    <source>
        <dbReference type="EMBL" id="KAF9468561.1"/>
    </source>
</evidence>
<accession>A0A9P6CJA5</accession>
<evidence type="ECO:0000256" key="1">
    <source>
        <dbReference type="SAM" id="SignalP"/>
    </source>
</evidence>
<reference evidence="2" key="1">
    <citation type="submission" date="2020-11" db="EMBL/GenBank/DDBJ databases">
        <authorList>
            <consortium name="DOE Joint Genome Institute"/>
            <person name="Ahrendt S."/>
            <person name="Riley R."/>
            <person name="Andreopoulos W."/>
            <person name="Labutti K."/>
            <person name="Pangilinan J."/>
            <person name="Ruiz-Duenas F.J."/>
            <person name="Barrasa J.M."/>
            <person name="Sanchez-Garcia M."/>
            <person name="Camarero S."/>
            <person name="Miyauchi S."/>
            <person name="Serrano A."/>
            <person name="Linde D."/>
            <person name="Babiker R."/>
            <person name="Drula E."/>
            <person name="Ayuso-Fernandez I."/>
            <person name="Pacheco R."/>
            <person name="Padilla G."/>
            <person name="Ferreira P."/>
            <person name="Barriuso J."/>
            <person name="Kellner H."/>
            <person name="Castanera R."/>
            <person name="Alfaro M."/>
            <person name="Ramirez L."/>
            <person name="Pisabarro A.G."/>
            <person name="Kuo A."/>
            <person name="Tritt A."/>
            <person name="Lipzen A."/>
            <person name="He G."/>
            <person name="Yan M."/>
            <person name="Ng V."/>
            <person name="Cullen D."/>
            <person name="Martin F."/>
            <person name="Rosso M.-N."/>
            <person name="Henrissat B."/>
            <person name="Hibbett D."/>
            <person name="Martinez A.T."/>
            <person name="Grigoriev I.V."/>
        </authorList>
    </citation>
    <scope>NUCLEOTIDE SEQUENCE</scope>
    <source>
        <strain evidence="2">CBS 247.69</strain>
    </source>
</reference>
<evidence type="ECO:0008006" key="4">
    <source>
        <dbReference type="Google" id="ProtNLM"/>
    </source>
</evidence>
<dbReference type="AlphaFoldDB" id="A0A9P6CJA5"/>
<keyword evidence="1" id="KW-0732">Signal</keyword>
<name>A0A9P6CJA5_9AGAR</name>
<evidence type="ECO:0000313" key="3">
    <source>
        <dbReference type="Proteomes" id="UP000807353"/>
    </source>
</evidence>
<feature type="signal peptide" evidence="1">
    <location>
        <begin position="1"/>
        <end position="26"/>
    </location>
</feature>
<feature type="chain" id="PRO_5040421070" description="Secreted protein" evidence="1">
    <location>
        <begin position="27"/>
        <end position="61"/>
    </location>
</feature>
<organism evidence="2 3">
    <name type="scientific">Collybia nuda</name>
    <dbReference type="NCBI Taxonomy" id="64659"/>
    <lineage>
        <taxon>Eukaryota</taxon>
        <taxon>Fungi</taxon>
        <taxon>Dikarya</taxon>
        <taxon>Basidiomycota</taxon>
        <taxon>Agaricomycotina</taxon>
        <taxon>Agaricomycetes</taxon>
        <taxon>Agaricomycetidae</taxon>
        <taxon>Agaricales</taxon>
        <taxon>Tricholomatineae</taxon>
        <taxon>Clitocybaceae</taxon>
        <taxon>Collybia</taxon>
    </lineage>
</organism>